<keyword evidence="5 6" id="KW-0472">Membrane</keyword>
<keyword evidence="3 6" id="KW-0812">Transmembrane</keyword>
<sequence>MYWQFEFIDESRLRSPGTTSSSATEAKTDFYIGLGLAVGSSIFIGTSFILKKKALIKLANADCINRASAGGYGYLKEWLWWAGVLTMGVGEACNFAAYAFAPASLVTPLGALSVLVTSVLSSRLLNERLNLLGKLGCAICLLGSTVIVIHSPKEEEVASMEELALKMRNPTFILYVIAVILVTLGLVFYIAPRYGQSNILVYIAVCSLIGSLSVLSVKGVGLAIKETMDSTKTNSEQFSNGLTWFWVISVAGCVTVQLVYLNKSLDQYNTSMVTPIYYVFFTTFVIVASGILFNEWAKLDAAAVLGNVVGFLVTIIGIFQMQLFRDVNVSWRQLRHLMHKPATGIESDPAAPPFEMLNNTSSLVENGDLQRAGDRQKRNSWSSLNAANASPQRIVYS</sequence>
<dbReference type="AlphaFoldDB" id="A0A914XNK9"/>
<reference evidence="8" key="1">
    <citation type="submission" date="2022-11" db="UniProtKB">
        <authorList>
            <consortium name="WormBaseParasite"/>
        </authorList>
    </citation>
    <scope>IDENTIFICATION</scope>
</reference>
<feature type="transmembrane region" description="Helical" evidence="6">
    <location>
        <begin position="132"/>
        <end position="152"/>
    </location>
</feature>
<dbReference type="InterPro" id="IPR037185">
    <property type="entry name" value="EmrE-like"/>
</dbReference>
<feature type="transmembrane region" description="Helical" evidence="6">
    <location>
        <begin position="106"/>
        <end position="125"/>
    </location>
</feature>
<evidence type="ECO:0000256" key="1">
    <source>
        <dbReference type="ARBA" id="ARBA00004141"/>
    </source>
</evidence>
<dbReference type="SUPFAM" id="SSF103481">
    <property type="entry name" value="Multidrug resistance efflux transporter EmrE"/>
    <property type="match status" value="1"/>
</dbReference>
<feature type="transmembrane region" description="Helical" evidence="6">
    <location>
        <begin position="244"/>
        <end position="261"/>
    </location>
</feature>
<keyword evidence="7" id="KW-1185">Reference proteome</keyword>
<feature type="transmembrane region" description="Helical" evidence="6">
    <location>
        <begin position="30"/>
        <end position="50"/>
    </location>
</feature>
<dbReference type="PANTHER" id="PTHR12570:SF92">
    <property type="entry name" value="SPICHTHYIN, ISOFORM B"/>
    <property type="match status" value="1"/>
</dbReference>
<dbReference type="GO" id="GO:0016020">
    <property type="term" value="C:membrane"/>
    <property type="evidence" value="ECO:0007669"/>
    <property type="project" value="UniProtKB-SubCell"/>
</dbReference>
<comment type="subcellular location">
    <subcellularLocation>
        <location evidence="1">Membrane</location>
        <topology evidence="1">Multi-pass membrane protein</topology>
    </subcellularLocation>
</comment>
<feature type="transmembrane region" description="Helical" evidence="6">
    <location>
        <begin position="299"/>
        <end position="319"/>
    </location>
</feature>
<dbReference type="Proteomes" id="UP000887566">
    <property type="component" value="Unplaced"/>
</dbReference>
<feature type="transmembrane region" description="Helical" evidence="6">
    <location>
        <begin position="172"/>
        <end position="192"/>
    </location>
</feature>
<evidence type="ECO:0000256" key="3">
    <source>
        <dbReference type="ARBA" id="ARBA00022692"/>
    </source>
</evidence>
<dbReference type="Pfam" id="PF05653">
    <property type="entry name" value="Mg_trans_NIPA"/>
    <property type="match status" value="1"/>
</dbReference>
<evidence type="ECO:0000256" key="2">
    <source>
        <dbReference type="ARBA" id="ARBA00007230"/>
    </source>
</evidence>
<evidence type="ECO:0000256" key="4">
    <source>
        <dbReference type="ARBA" id="ARBA00022989"/>
    </source>
</evidence>
<keyword evidence="4 6" id="KW-1133">Transmembrane helix</keyword>
<dbReference type="PANTHER" id="PTHR12570">
    <property type="match status" value="1"/>
</dbReference>
<evidence type="ECO:0000313" key="7">
    <source>
        <dbReference type="Proteomes" id="UP000887566"/>
    </source>
</evidence>
<protein>
    <submittedName>
        <fullName evidence="8">Magnesium transporter NIPA2</fullName>
    </submittedName>
</protein>
<evidence type="ECO:0000256" key="6">
    <source>
        <dbReference type="SAM" id="Phobius"/>
    </source>
</evidence>
<dbReference type="InterPro" id="IPR008521">
    <property type="entry name" value="Mg_trans_NIPA"/>
</dbReference>
<dbReference type="GO" id="GO:0015095">
    <property type="term" value="F:magnesium ion transmembrane transporter activity"/>
    <property type="evidence" value="ECO:0007669"/>
    <property type="project" value="InterPro"/>
</dbReference>
<comment type="similarity">
    <text evidence="2">Belongs to the NIPA family.</text>
</comment>
<name>A0A914XNK9_9BILA</name>
<evidence type="ECO:0000313" key="8">
    <source>
        <dbReference type="WBParaSite" id="PSAMB.scaffold91size81377.g1592.t1"/>
    </source>
</evidence>
<accession>A0A914XNK9</accession>
<organism evidence="7 8">
    <name type="scientific">Plectus sambesii</name>
    <dbReference type="NCBI Taxonomy" id="2011161"/>
    <lineage>
        <taxon>Eukaryota</taxon>
        <taxon>Metazoa</taxon>
        <taxon>Ecdysozoa</taxon>
        <taxon>Nematoda</taxon>
        <taxon>Chromadorea</taxon>
        <taxon>Plectida</taxon>
        <taxon>Plectina</taxon>
        <taxon>Plectoidea</taxon>
        <taxon>Plectidae</taxon>
        <taxon>Plectus</taxon>
    </lineage>
</organism>
<feature type="transmembrane region" description="Helical" evidence="6">
    <location>
        <begin position="273"/>
        <end position="293"/>
    </location>
</feature>
<proteinExistence type="inferred from homology"/>
<evidence type="ECO:0000256" key="5">
    <source>
        <dbReference type="ARBA" id="ARBA00023136"/>
    </source>
</evidence>
<feature type="transmembrane region" description="Helical" evidence="6">
    <location>
        <begin position="199"/>
        <end position="224"/>
    </location>
</feature>
<dbReference type="WBParaSite" id="PSAMB.scaffold91size81377.g1592.t1">
    <property type="protein sequence ID" value="PSAMB.scaffold91size81377.g1592.t1"/>
    <property type="gene ID" value="PSAMB.scaffold91size81377.g1592"/>
</dbReference>